<dbReference type="InterPro" id="IPR036388">
    <property type="entry name" value="WH-like_DNA-bd_sf"/>
</dbReference>
<accession>A0A8B2NPE8</accession>
<dbReference type="OrthoDB" id="8638122at2"/>
<dbReference type="PANTHER" id="PTHR43537:SF20">
    <property type="entry name" value="HTH-TYPE TRANSCRIPTIONAL REPRESSOR GLAR"/>
    <property type="match status" value="1"/>
</dbReference>
<dbReference type="PANTHER" id="PTHR43537">
    <property type="entry name" value="TRANSCRIPTIONAL REGULATOR, GNTR FAMILY"/>
    <property type="match status" value="1"/>
</dbReference>
<dbReference type="SMART" id="SM00345">
    <property type="entry name" value="HTH_GNTR"/>
    <property type="match status" value="1"/>
</dbReference>
<protein>
    <submittedName>
        <fullName evidence="5">GntR family transcriptional regulator</fullName>
    </submittedName>
</protein>
<keyword evidence="3" id="KW-0804">Transcription</keyword>
<dbReference type="InterPro" id="IPR000524">
    <property type="entry name" value="Tscrpt_reg_HTH_GntR"/>
</dbReference>
<comment type="caution">
    <text evidence="5">The sequence shown here is derived from an EMBL/GenBank/DDBJ whole genome shotgun (WGS) entry which is preliminary data.</text>
</comment>
<dbReference type="Proteomes" id="UP000249590">
    <property type="component" value="Unassembled WGS sequence"/>
</dbReference>
<dbReference type="PROSITE" id="PS50949">
    <property type="entry name" value="HTH_GNTR"/>
    <property type="match status" value="1"/>
</dbReference>
<evidence type="ECO:0000313" key="6">
    <source>
        <dbReference type="Proteomes" id="UP000249590"/>
    </source>
</evidence>
<keyword evidence="2" id="KW-0238">DNA-binding</keyword>
<dbReference type="SUPFAM" id="SSF46785">
    <property type="entry name" value="Winged helix' DNA-binding domain"/>
    <property type="match status" value="1"/>
</dbReference>
<dbReference type="EMBL" id="QHHQ01000002">
    <property type="protein sequence ID" value="RAI01766.1"/>
    <property type="molecule type" value="Genomic_DNA"/>
</dbReference>
<sequence length="244" mass="27044">MGGSWRLSEELSAQDPARLDGETLADFAYRAIRSDIISGVRPPGERLQIEKLKKIYEIGPTPIREALQKLSVEQLVFGEGNRGFTVAPLDPAEFHDLNIARTEVEMAALRRAIELGDGAWEARVVAAAYTMKKADADLPEEGSVSDGWERANAAFHRAMVDACGSHWLLRTRSMLQDLCERYRRASLRDKRRERDLGAEHAAIAEAVLARDADAACELTRRHFQITAAHLDVATSAPLRGAGRR</sequence>
<dbReference type="Pfam" id="PF07729">
    <property type="entry name" value="FCD"/>
    <property type="match status" value="1"/>
</dbReference>
<dbReference type="InterPro" id="IPR036390">
    <property type="entry name" value="WH_DNA-bd_sf"/>
</dbReference>
<evidence type="ECO:0000256" key="1">
    <source>
        <dbReference type="ARBA" id="ARBA00023015"/>
    </source>
</evidence>
<evidence type="ECO:0000259" key="4">
    <source>
        <dbReference type="PROSITE" id="PS50949"/>
    </source>
</evidence>
<dbReference type="Gene3D" id="1.10.10.10">
    <property type="entry name" value="Winged helix-like DNA-binding domain superfamily/Winged helix DNA-binding domain"/>
    <property type="match status" value="1"/>
</dbReference>
<name>A0A8B2NPE8_9HYPH</name>
<reference evidence="5 6" key="1">
    <citation type="submission" date="2018-05" db="EMBL/GenBank/DDBJ databases">
        <title>Acuticoccus sediminis sp. nov., isolated from deep-sea sediment of Indian Ocean.</title>
        <authorList>
            <person name="Liu X."/>
            <person name="Lai Q."/>
            <person name="Du Y."/>
            <person name="Sun F."/>
            <person name="Zhang X."/>
            <person name="Wang S."/>
            <person name="Shao Z."/>
        </authorList>
    </citation>
    <scope>NUCLEOTIDE SEQUENCE [LARGE SCALE GENOMIC DNA]</scope>
    <source>
        <strain evidence="5 6">PTG4-2</strain>
    </source>
</reference>
<dbReference type="AlphaFoldDB" id="A0A8B2NPE8"/>
<evidence type="ECO:0000256" key="2">
    <source>
        <dbReference type="ARBA" id="ARBA00023125"/>
    </source>
</evidence>
<proteinExistence type="predicted"/>
<feature type="domain" description="HTH gntR-type" evidence="4">
    <location>
        <begin position="22"/>
        <end position="89"/>
    </location>
</feature>
<evidence type="ECO:0000256" key="3">
    <source>
        <dbReference type="ARBA" id="ARBA00023163"/>
    </source>
</evidence>
<dbReference type="Gene3D" id="1.20.120.530">
    <property type="entry name" value="GntR ligand-binding domain-like"/>
    <property type="match status" value="1"/>
</dbReference>
<dbReference type="Pfam" id="PF00392">
    <property type="entry name" value="GntR"/>
    <property type="match status" value="1"/>
</dbReference>
<organism evidence="5 6">
    <name type="scientific">Acuticoccus sediminis</name>
    <dbReference type="NCBI Taxonomy" id="2184697"/>
    <lineage>
        <taxon>Bacteria</taxon>
        <taxon>Pseudomonadati</taxon>
        <taxon>Pseudomonadota</taxon>
        <taxon>Alphaproteobacteria</taxon>
        <taxon>Hyphomicrobiales</taxon>
        <taxon>Amorphaceae</taxon>
        <taxon>Acuticoccus</taxon>
    </lineage>
</organism>
<keyword evidence="1" id="KW-0805">Transcription regulation</keyword>
<dbReference type="InterPro" id="IPR008920">
    <property type="entry name" value="TF_FadR/GntR_C"/>
</dbReference>
<dbReference type="SUPFAM" id="SSF48008">
    <property type="entry name" value="GntR ligand-binding domain-like"/>
    <property type="match status" value="1"/>
</dbReference>
<dbReference type="SMART" id="SM00895">
    <property type="entry name" value="FCD"/>
    <property type="match status" value="1"/>
</dbReference>
<dbReference type="RefSeq" id="WP_111344881.1">
    <property type="nucleotide sequence ID" value="NZ_QHHQ01000002.1"/>
</dbReference>
<dbReference type="GO" id="GO:0003700">
    <property type="term" value="F:DNA-binding transcription factor activity"/>
    <property type="evidence" value="ECO:0007669"/>
    <property type="project" value="InterPro"/>
</dbReference>
<keyword evidence="6" id="KW-1185">Reference proteome</keyword>
<dbReference type="GO" id="GO:0003677">
    <property type="term" value="F:DNA binding"/>
    <property type="evidence" value="ECO:0007669"/>
    <property type="project" value="UniProtKB-KW"/>
</dbReference>
<dbReference type="InterPro" id="IPR011711">
    <property type="entry name" value="GntR_C"/>
</dbReference>
<gene>
    <name evidence="5" type="ORF">DLJ53_10190</name>
</gene>
<evidence type="ECO:0000313" key="5">
    <source>
        <dbReference type="EMBL" id="RAI01766.1"/>
    </source>
</evidence>